<dbReference type="InterPro" id="IPR036866">
    <property type="entry name" value="RibonucZ/Hydroxyglut_hydro"/>
</dbReference>
<dbReference type="KEGG" id="sxa:FMM02_02660"/>
<reference evidence="8 9" key="1">
    <citation type="submission" date="2019-07" db="EMBL/GenBank/DDBJ databases">
        <title>Sphingomonas AE3 Genome sequencing and assembly.</title>
        <authorList>
            <person name="Kim H."/>
        </authorList>
    </citation>
    <scope>NUCLEOTIDE SEQUENCE [LARGE SCALE GENOMIC DNA]</scope>
    <source>
        <strain evidence="8 9">AE3</strain>
    </source>
</reference>
<dbReference type="EMBL" id="CP041659">
    <property type="protein sequence ID" value="QDP18958.1"/>
    <property type="molecule type" value="Genomic_DNA"/>
</dbReference>
<feature type="signal peptide" evidence="6">
    <location>
        <begin position="1"/>
        <end position="19"/>
    </location>
</feature>
<dbReference type="OrthoDB" id="9773738at2"/>
<dbReference type="InterPro" id="IPR001279">
    <property type="entry name" value="Metallo-B-lactamas"/>
</dbReference>
<comment type="cofactor">
    <cofactor evidence="1">
        <name>Zn(2+)</name>
        <dbReference type="ChEBI" id="CHEBI:29105"/>
    </cofactor>
</comment>
<dbReference type="InterPro" id="IPR051013">
    <property type="entry name" value="MBL_superfamily_lactonases"/>
</dbReference>
<accession>A0A516IPW2</accession>
<keyword evidence="4" id="KW-0378">Hydrolase</keyword>
<dbReference type="PANTHER" id="PTHR42978:SF2">
    <property type="entry name" value="102 KBASES UNSTABLE REGION: FROM 1 TO 119443"/>
    <property type="match status" value="1"/>
</dbReference>
<dbReference type="AlphaFoldDB" id="A0A516IPW2"/>
<evidence type="ECO:0000256" key="5">
    <source>
        <dbReference type="ARBA" id="ARBA00022833"/>
    </source>
</evidence>
<dbReference type="CDD" id="cd07729">
    <property type="entry name" value="AHL_lactonase_MBL-fold"/>
    <property type="match status" value="1"/>
</dbReference>
<evidence type="ECO:0000256" key="2">
    <source>
        <dbReference type="ARBA" id="ARBA00007749"/>
    </source>
</evidence>
<proteinExistence type="inferred from homology"/>
<protein>
    <submittedName>
        <fullName evidence="8">N-acyl homoserine lactonase family protein</fullName>
    </submittedName>
</protein>
<evidence type="ECO:0000313" key="8">
    <source>
        <dbReference type="EMBL" id="QDP18958.1"/>
    </source>
</evidence>
<keyword evidence="5" id="KW-0862">Zinc</keyword>
<evidence type="ECO:0000313" key="9">
    <source>
        <dbReference type="Proteomes" id="UP000321857"/>
    </source>
</evidence>
<dbReference type="Proteomes" id="UP000321857">
    <property type="component" value="Chromosome"/>
</dbReference>
<evidence type="ECO:0000256" key="1">
    <source>
        <dbReference type="ARBA" id="ARBA00001947"/>
    </source>
</evidence>
<dbReference type="Gene3D" id="3.60.15.10">
    <property type="entry name" value="Ribonuclease Z/Hydroxyacylglutathione hydrolase-like"/>
    <property type="match status" value="1"/>
</dbReference>
<keyword evidence="3" id="KW-0479">Metal-binding</keyword>
<sequence length="265" mass="28844">MRTAIGLGLALAAATPAAAQTPELKLWRLDCGSIAVSDFDVFSDTYLYPGKPKQLTASCYLVKHGDRYLLWDTGVAGPAKEWVFTIGLKERITDQLKRIGVEPERVNFVGISHYHDDHTGQAADFPKATLLMGSGDWEAVKARPETAARFKPWIEGGAKVDPVSRDKDVFGDRSVTILDMPGHTPGHKALLVRLKSGPVLLSGDLYHATEQVANRGVPIFNTNRADTLASFDRFQAIASNIGAKVIIQHEADDIAKLPAFPEAAR</sequence>
<feature type="chain" id="PRO_5021929148" evidence="6">
    <location>
        <begin position="20"/>
        <end position="265"/>
    </location>
</feature>
<keyword evidence="9" id="KW-1185">Reference proteome</keyword>
<dbReference type="Pfam" id="PF00753">
    <property type="entry name" value="Lactamase_B"/>
    <property type="match status" value="1"/>
</dbReference>
<evidence type="ECO:0000259" key="7">
    <source>
        <dbReference type="SMART" id="SM00849"/>
    </source>
</evidence>
<comment type="similarity">
    <text evidence="2">Belongs to the metallo-beta-lactamase superfamily.</text>
</comment>
<evidence type="ECO:0000256" key="4">
    <source>
        <dbReference type="ARBA" id="ARBA00022801"/>
    </source>
</evidence>
<gene>
    <name evidence="8" type="ORF">FMM02_02660</name>
</gene>
<evidence type="ECO:0000256" key="6">
    <source>
        <dbReference type="SAM" id="SignalP"/>
    </source>
</evidence>
<dbReference type="RefSeq" id="WP_147493417.1">
    <property type="nucleotide sequence ID" value="NZ_CP041659.1"/>
</dbReference>
<dbReference type="PANTHER" id="PTHR42978">
    <property type="entry name" value="QUORUM-QUENCHING LACTONASE YTNP-RELATED-RELATED"/>
    <property type="match status" value="1"/>
</dbReference>
<feature type="domain" description="Metallo-beta-lactamase" evidence="7">
    <location>
        <begin position="56"/>
        <end position="249"/>
    </location>
</feature>
<evidence type="ECO:0000256" key="3">
    <source>
        <dbReference type="ARBA" id="ARBA00022723"/>
    </source>
</evidence>
<organism evidence="8 9">
    <name type="scientific">Sphingomonas xanthus</name>
    <dbReference type="NCBI Taxonomy" id="2594473"/>
    <lineage>
        <taxon>Bacteria</taxon>
        <taxon>Pseudomonadati</taxon>
        <taxon>Pseudomonadota</taxon>
        <taxon>Alphaproteobacteria</taxon>
        <taxon>Sphingomonadales</taxon>
        <taxon>Sphingomonadaceae</taxon>
        <taxon>Sphingomonas</taxon>
    </lineage>
</organism>
<keyword evidence="6" id="KW-0732">Signal</keyword>
<dbReference type="GO" id="GO:0016787">
    <property type="term" value="F:hydrolase activity"/>
    <property type="evidence" value="ECO:0007669"/>
    <property type="project" value="UniProtKB-KW"/>
</dbReference>
<dbReference type="GO" id="GO:0046872">
    <property type="term" value="F:metal ion binding"/>
    <property type="evidence" value="ECO:0007669"/>
    <property type="project" value="UniProtKB-KW"/>
</dbReference>
<dbReference type="SMART" id="SM00849">
    <property type="entry name" value="Lactamase_B"/>
    <property type="match status" value="1"/>
</dbReference>
<name>A0A516IPW2_9SPHN</name>
<dbReference type="SUPFAM" id="SSF56281">
    <property type="entry name" value="Metallo-hydrolase/oxidoreductase"/>
    <property type="match status" value="1"/>
</dbReference>